<dbReference type="PANTHER" id="PTHR31928">
    <property type="entry name" value="EXPRESSED PROTEIN"/>
    <property type="match status" value="1"/>
</dbReference>
<feature type="compositionally biased region" description="Low complexity" evidence="1">
    <location>
        <begin position="364"/>
        <end position="383"/>
    </location>
</feature>
<feature type="region of interest" description="Disordered" evidence="1">
    <location>
        <begin position="178"/>
        <end position="214"/>
    </location>
</feature>
<dbReference type="InterPro" id="IPR049172">
    <property type="entry name" value="DUF6857_pln"/>
</dbReference>
<evidence type="ECO:0000313" key="5">
    <source>
        <dbReference type="Proteomes" id="UP000634136"/>
    </source>
</evidence>
<dbReference type="OrthoDB" id="773154at2759"/>
<proteinExistence type="predicted"/>
<feature type="region of interest" description="Disordered" evidence="1">
    <location>
        <begin position="362"/>
        <end position="411"/>
    </location>
</feature>
<protein>
    <submittedName>
        <fullName evidence="4">DUF936 family protein</fullName>
    </submittedName>
</protein>
<sequence length="544" mass="59490">MASLTPGVLLKLLQSMNSNVKVRGEYRSVLLQVISIVPALTGSELWPNQGFFIKVSDSSHSTYVSLSKEDNEFILNNKLQLGQFFYVDKMEAGTPVPILVGIRPVPGRHPFEGNPKDLMQMLEQSESPVQCEGEGANGASKFADLAEAKENPSPRQKIVIKEEKAVVASRYMKGVLTSNSRANGADTNGGSRGNDLENGGGAGKRTGLAKGKQEVKVDQVLPVTPTHNRLEAPSLKQEVAQPSIPEINVVAPSKRNSTIKRSSTKPENLNYKYLSNSKDKSSYYTEVIPWSSLPANLLKPGKGMLRRKHLASLVAVEAQKEASAAATLVKCLSMFANLCSSAASESPHLTMNKFFSLQHLMDQSNPSSTTSPSKYKNSSSSPSEQPAKHGKKTGFIMSGNKTTSSKSPKLAASELHEADKLEWAKGDGLKDTKELKEILLSETRSWFLMYLEKTLDTGFSMGSSQHEIKKGKESREIKANHIALTLSHLKHANEWLEKVRSSLNRSTCSSSEMSEEIIDRLKQKVYSCLLLHVDSAASALENRA</sequence>
<dbReference type="AlphaFoldDB" id="A0A834T2R4"/>
<evidence type="ECO:0000256" key="1">
    <source>
        <dbReference type="SAM" id="MobiDB-lite"/>
    </source>
</evidence>
<dbReference type="Pfam" id="PF06075">
    <property type="entry name" value="DUF936"/>
    <property type="match status" value="1"/>
</dbReference>
<feature type="compositionally biased region" description="Polar residues" evidence="1">
    <location>
        <begin position="178"/>
        <end position="189"/>
    </location>
</feature>
<evidence type="ECO:0000259" key="2">
    <source>
        <dbReference type="Pfam" id="PF06075"/>
    </source>
</evidence>
<dbReference type="PANTHER" id="PTHR31928:SF2">
    <property type="entry name" value="EXPRESSED PROTEIN"/>
    <property type="match status" value="1"/>
</dbReference>
<reference evidence="4" key="1">
    <citation type="submission" date="2020-09" db="EMBL/GenBank/DDBJ databases">
        <title>Genome-Enabled Discovery of Anthraquinone Biosynthesis in Senna tora.</title>
        <authorList>
            <person name="Kang S.-H."/>
            <person name="Pandey R.P."/>
            <person name="Lee C.-M."/>
            <person name="Sim J.-S."/>
            <person name="Jeong J.-T."/>
            <person name="Choi B.-S."/>
            <person name="Jung M."/>
            <person name="Ginzburg D."/>
            <person name="Zhao K."/>
            <person name="Won S.Y."/>
            <person name="Oh T.-J."/>
            <person name="Yu Y."/>
            <person name="Kim N.-H."/>
            <person name="Lee O.R."/>
            <person name="Lee T.-H."/>
            <person name="Bashyal P."/>
            <person name="Kim T.-S."/>
            <person name="Lee W.-H."/>
            <person name="Kawkins C."/>
            <person name="Kim C.-K."/>
            <person name="Kim J.S."/>
            <person name="Ahn B.O."/>
            <person name="Rhee S.Y."/>
            <person name="Sohng J.K."/>
        </authorList>
    </citation>
    <scope>NUCLEOTIDE SEQUENCE</scope>
    <source>
        <tissue evidence="4">Leaf</tissue>
    </source>
</reference>
<gene>
    <name evidence="4" type="ORF">G2W53_027971</name>
</gene>
<dbReference type="InterPro" id="IPR048297">
    <property type="entry name" value="DUF936_dom_pln"/>
</dbReference>
<accession>A0A834T2R4</accession>
<evidence type="ECO:0000259" key="3">
    <source>
        <dbReference type="Pfam" id="PF21647"/>
    </source>
</evidence>
<comment type="caution">
    <text evidence="4">The sequence shown here is derived from an EMBL/GenBank/DDBJ whole genome shotgun (WGS) entry which is preliminary data.</text>
</comment>
<organism evidence="4 5">
    <name type="scientific">Senna tora</name>
    <dbReference type="NCBI Taxonomy" id="362788"/>
    <lineage>
        <taxon>Eukaryota</taxon>
        <taxon>Viridiplantae</taxon>
        <taxon>Streptophyta</taxon>
        <taxon>Embryophyta</taxon>
        <taxon>Tracheophyta</taxon>
        <taxon>Spermatophyta</taxon>
        <taxon>Magnoliopsida</taxon>
        <taxon>eudicotyledons</taxon>
        <taxon>Gunneridae</taxon>
        <taxon>Pentapetalae</taxon>
        <taxon>rosids</taxon>
        <taxon>fabids</taxon>
        <taxon>Fabales</taxon>
        <taxon>Fabaceae</taxon>
        <taxon>Caesalpinioideae</taxon>
        <taxon>Cassia clade</taxon>
        <taxon>Senna</taxon>
    </lineage>
</organism>
<feature type="domain" description="DUF936" evidence="2">
    <location>
        <begin position="4"/>
        <end position="119"/>
    </location>
</feature>
<dbReference type="Proteomes" id="UP000634136">
    <property type="component" value="Unassembled WGS sequence"/>
</dbReference>
<evidence type="ECO:0000313" key="4">
    <source>
        <dbReference type="EMBL" id="KAF7814002.1"/>
    </source>
</evidence>
<name>A0A834T2R4_9FABA</name>
<keyword evidence="5" id="KW-1185">Reference proteome</keyword>
<feature type="domain" description="DUF6857" evidence="3">
    <location>
        <begin position="370"/>
        <end position="540"/>
    </location>
</feature>
<dbReference type="EMBL" id="JAAIUW010000009">
    <property type="protein sequence ID" value="KAF7814002.1"/>
    <property type="molecule type" value="Genomic_DNA"/>
</dbReference>
<dbReference type="InterPro" id="IPR010341">
    <property type="entry name" value="DUF936_pln"/>
</dbReference>
<dbReference type="Pfam" id="PF21647">
    <property type="entry name" value="DUF6857"/>
    <property type="match status" value="1"/>
</dbReference>